<dbReference type="Gene3D" id="3.40.1390.10">
    <property type="entry name" value="MurE/MurF, N-terminal domain"/>
    <property type="match status" value="1"/>
</dbReference>
<evidence type="ECO:0008006" key="5">
    <source>
        <dbReference type="Google" id="ProtNLM"/>
    </source>
</evidence>
<dbReference type="SUPFAM" id="SSF63418">
    <property type="entry name" value="MurE/MurF N-terminal domain"/>
    <property type="match status" value="1"/>
</dbReference>
<dbReference type="EMBL" id="JRPF02000002">
    <property type="protein sequence ID" value="TLD79146.1"/>
    <property type="molecule type" value="Genomic_DNA"/>
</dbReference>
<dbReference type="Proteomes" id="UP000064525">
    <property type="component" value="Chromosome I"/>
</dbReference>
<evidence type="ECO:0000313" key="2">
    <source>
        <dbReference type="EMBL" id="TLD79146.1"/>
    </source>
</evidence>
<dbReference type="RefSeq" id="WP_034326792.1">
    <property type="nucleotide sequence ID" value="NZ_CAJTQN010000002.1"/>
</dbReference>
<gene>
    <name evidence="1" type="ORF">BN2458_PEG1594</name>
    <name evidence="2" type="ORF">LS75_002270</name>
</gene>
<dbReference type="KEGG" id="hty:BN2458_PEG1594"/>
<evidence type="ECO:0000313" key="1">
    <source>
        <dbReference type="EMBL" id="CUU40477.1"/>
    </source>
</evidence>
<dbReference type="InterPro" id="IPR035911">
    <property type="entry name" value="MurE/MurF_N"/>
</dbReference>
<dbReference type="STRING" id="76936.BN2458_PEG1594"/>
<organism evidence="1 4">
    <name type="scientific">Helicobacter typhlonius</name>
    <dbReference type="NCBI Taxonomy" id="76936"/>
    <lineage>
        <taxon>Bacteria</taxon>
        <taxon>Pseudomonadati</taxon>
        <taxon>Campylobacterota</taxon>
        <taxon>Epsilonproteobacteria</taxon>
        <taxon>Campylobacterales</taxon>
        <taxon>Helicobacteraceae</taxon>
        <taxon>Helicobacter</taxon>
    </lineage>
</organism>
<reference evidence="4" key="2">
    <citation type="submission" date="2015-11" db="EMBL/GenBank/DDBJ databases">
        <authorList>
            <person name="Anvar S.Y."/>
        </authorList>
    </citation>
    <scope>NUCLEOTIDE SEQUENCE [LARGE SCALE GENOMIC DNA]</scope>
</reference>
<dbReference type="OrthoDB" id="5338390at2"/>
<evidence type="ECO:0000313" key="3">
    <source>
        <dbReference type="Proteomes" id="UP000029925"/>
    </source>
</evidence>
<dbReference type="EMBL" id="LN907858">
    <property type="protein sequence ID" value="CUU40477.1"/>
    <property type="molecule type" value="Genomic_DNA"/>
</dbReference>
<protein>
    <recommendedName>
        <fullName evidence="5">Ferrochelatase</fullName>
    </recommendedName>
</protein>
<evidence type="ECO:0000313" key="4">
    <source>
        <dbReference type="Proteomes" id="UP000064525"/>
    </source>
</evidence>
<sequence>MRVNEVVEIVGGTLLNTPSIAMFSRIICDVEQIEKGDLFIALEDSHITQAIQAGAYGVIYTHKIDMSDEEIAHILVEDMQDCLMRLIRYKLLARNIAFVALSSLIEEGIATNIINDTRVSFFNGDLCALIELLNDENIAFIFTNSEQILQLGFNIIHTNKSKEYPFLVLSHTLFDSTILYKEAHYRINLPKLFFSELNSVLQLCEQEGIDYALEQFKQIPFFKPNFLNAFGKIIEYGQASKVAIAEEDIEQFKRYMAYIANNATWGKILFLVPPVYVELFNQIAQTFPYSSHEELCGHLHRENFNFALILGIDDESLVCALNTNRRYVLEPDLFSTLLSEEQA</sequence>
<name>A0A099UI60_9HELI</name>
<dbReference type="GeneID" id="78151756"/>
<dbReference type="PATRIC" id="fig|76936.10.peg.1555"/>
<proteinExistence type="predicted"/>
<reference evidence="1" key="3">
    <citation type="submission" date="2015-11" db="EMBL/GenBank/DDBJ databases">
        <authorList>
            <person name="Zhang Y."/>
            <person name="Guo Z."/>
        </authorList>
    </citation>
    <scope>NUCLEOTIDE SEQUENCE</scope>
    <source>
        <strain evidence="1">1</strain>
    </source>
</reference>
<dbReference type="Proteomes" id="UP000029925">
    <property type="component" value="Unassembled WGS sequence"/>
</dbReference>
<dbReference type="AlphaFoldDB" id="A0A099UI60"/>
<accession>A0A099UI60</accession>
<keyword evidence="3" id="KW-1185">Reference proteome</keyword>
<reference evidence="2 3" key="1">
    <citation type="journal article" date="2014" name="Genome Announc.">
        <title>Draft genome sequences of eight enterohepatic helicobacter species isolated from both laboratory and wild rodents.</title>
        <authorList>
            <person name="Sheh A."/>
            <person name="Shen Z."/>
            <person name="Fox J.G."/>
        </authorList>
    </citation>
    <scope>NUCLEOTIDE SEQUENCE [LARGE SCALE GENOMIC DNA]</scope>
    <source>
        <strain evidence="2 3">MIT 98-6810</strain>
    </source>
</reference>